<dbReference type="PANTHER" id="PTHR22870:SF408">
    <property type="entry name" value="OS09G0560450 PROTEIN"/>
    <property type="match status" value="1"/>
</dbReference>
<evidence type="ECO:0000313" key="2">
    <source>
        <dbReference type="EMBL" id="ONM21010.1"/>
    </source>
</evidence>
<evidence type="ECO:0000256" key="1">
    <source>
        <dbReference type="ARBA" id="ARBA00022737"/>
    </source>
</evidence>
<dbReference type="ExpressionAtlas" id="A0A1D6EMA6">
    <property type="expression patterns" value="baseline and differential"/>
</dbReference>
<dbReference type="InterPro" id="IPR051210">
    <property type="entry name" value="Ub_ligase/GEF_domain"/>
</dbReference>
<dbReference type="PANTHER" id="PTHR22870">
    <property type="entry name" value="REGULATOR OF CHROMOSOME CONDENSATION"/>
    <property type="match status" value="1"/>
</dbReference>
<dbReference type="Gene3D" id="2.130.10.30">
    <property type="entry name" value="Regulator of chromosome condensation 1/beta-lactamase-inhibitor protein II"/>
    <property type="match status" value="1"/>
</dbReference>
<dbReference type="AlphaFoldDB" id="A0A1D6EMA6"/>
<dbReference type="EMBL" id="CM007648">
    <property type="protein sequence ID" value="ONM21010.1"/>
    <property type="molecule type" value="Genomic_DNA"/>
</dbReference>
<dbReference type="PRINTS" id="PR00633">
    <property type="entry name" value="RCCNDNSATION"/>
</dbReference>
<sequence>MQVEALKGIPCKQVATGLSFTVILTRDGQVYTCGSNTHGQLGHGDTIDRATPKLIELFEGSTPVVQIAAGASYTFAVTDDGTVHSFGSCTNFCLGHGDQHDELLPRAIQSFKWRNIHVVRVSAGDEHAVALDALGYVWCSGERYLTESPVVGFSKQSLHICGFIHGAKDTVEP</sequence>
<organism evidence="2">
    <name type="scientific">Zea mays</name>
    <name type="common">Maize</name>
    <dbReference type="NCBI Taxonomy" id="4577"/>
    <lineage>
        <taxon>Eukaryota</taxon>
        <taxon>Viridiplantae</taxon>
        <taxon>Streptophyta</taxon>
        <taxon>Embryophyta</taxon>
        <taxon>Tracheophyta</taxon>
        <taxon>Spermatophyta</taxon>
        <taxon>Magnoliopsida</taxon>
        <taxon>Liliopsida</taxon>
        <taxon>Poales</taxon>
        <taxon>Poaceae</taxon>
        <taxon>PACMAD clade</taxon>
        <taxon>Panicoideae</taxon>
        <taxon>Andropogonodae</taxon>
        <taxon>Andropogoneae</taxon>
        <taxon>Tripsacinae</taxon>
        <taxon>Zea</taxon>
    </lineage>
</organism>
<dbReference type="PROSITE" id="PS50012">
    <property type="entry name" value="RCC1_3"/>
    <property type="match status" value="2"/>
</dbReference>
<proteinExistence type="predicted"/>
<dbReference type="InterPro" id="IPR009091">
    <property type="entry name" value="RCC1/BLIP-II"/>
</dbReference>
<reference evidence="2" key="1">
    <citation type="submission" date="2015-12" db="EMBL/GenBank/DDBJ databases">
        <title>Update maize B73 reference genome by single molecule sequencing technologies.</title>
        <authorList>
            <consortium name="Maize Genome Sequencing Project"/>
            <person name="Ware D."/>
        </authorList>
    </citation>
    <scope>NUCLEOTIDE SEQUENCE [LARGE SCALE GENOMIC DNA]</scope>
    <source>
        <tissue evidence="2">Seedling</tissue>
    </source>
</reference>
<dbReference type="SUPFAM" id="SSF50985">
    <property type="entry name" value="RCC1/BLIP-II"/>
    <property type="match status" value="1"/>
</dbReference>
<dbReference type="Pfam" id="PF00415">
    <property type="entry name" value="RCC1"/>
    <property type="match status" value="2"/>
</dbReference>
<gene>
    <name evidence="2" type="ORF">ZEAMMB73_Zm00001d005395</name>
</gene>
<keyword evidence="1" id="KW-0677">Repeat</keyword>
<protein>
    <submittedName>
        <fullName evidence="2">Regulator of chromosome condensation (RCC1) family protein</fullName>
    </submittedName>
</protein>
<accession>A0A1D6EMA6</accession>
<dbReference type="InterPro" id="IPR000408">
    <property type="entry name" value="Reg_chr_condens"/>
</dbReference>
<name>A0A1D6EMA6_MAIZE</name>